<gene>
    <name evidence="5" type="ORF">JFN88_22315</name>
</gene>
<keyword evidence="4" id="KW-0732">Signal</keyword>
<dbReference type="RefSeq" id="WP_199021547.1">
    <property type="nucleotide sequence ID" value="NZ_JAELUP010000107.1"/>
</dbReference>
<proteinExistence type="predicted"/>
<dbReference type="InterPro" id="IPR001258">
    <property type="entry name" value="NHL_repeat"/>
</dbReference>
<dbReference type="InterPro" id="IPR050952">
    <property type="entry name" value="TRIM-NHL_E3_ligases"/>
</dbReference>
<sequence>MRASLPRAVLVWLISSALLLGIPAAASASSPYDGYIWNSRSDSPSINGYLYKESIDGYNLPSGPFKAPEDIYINDNNAIYVVDSGNNRIVLLDSSHQLVRVYGDEDGPGKLNGPKGIFVKNDGTVYVADTQNRRIAIFNHDGVFQKEIKAPDSPLLGANFLFSPAKLIVDKRDYMIIANDGTSSGLLQIDPNGVFKGYFGANMVEFSWQRFLIRLFATDEQKAQLAAVRPQEFSNLYQDEEGFIWTTTLGTEYNQVKRLSAVGVDTYNPDWTQAHNRKKFGDVFSYGSFDIASFVDLTVDDKGVVTALDLSTGKAFQYDKVRSLLFVFGGLGTQNGLFQTPVAIDQTSDGNIYIVDKTRNRIDRFGTTPFGDLVHEASSLFVDGRYQEAKEPWRKVLEINSNYELAYSGIGKALEKEERWKEAMAYHKMARDQYNYSQSLKEYRKEWLRENFQLVFISIIVLFLVLRFGVPLLRKQWGKLRPKEYAQGNVTERSGS</sequence>
<keyword evidence="3" id="KW-1133">Transmembrane helix</keyword>
<keyword evidence="1" id="KW-0677">Repeat</keyword>
<feature type="repeat" description="NHL" evidence="2">
    <location>
        <begin position="107"/>
        <end position="141"/>
    </location>
</feature>
<accession>A0A934MT72</accession>
<evidence type="ECO:0000313" key="6">
    <source>
        <dbReference type="Proteomes" id="UP000640274"/>
    </source>
</evidence>
<dbReference type="Proteomes" id="UP000640274">
    <property type="component" value="Unassembled WGS sequence"/>
</dbReference>
<dbReference type="InterPro" id="IPR011990">
    <property type="entry name" value="TPR-like_helical_dom_sf"/>
</dbReference>
<reference evidence="5" key="1">
    <citation type="submission" date="2020-12" db="EMBL/GenBank/DDBJ databases">
        <authorList>
            <person name="Huq M.A."/>
        </authorList>
    </citation>
    <scope>NUCLEOTIDE SEQUENCE</scope>
    <source>
        <strain evidence="5">MAHUQ-46</strain>
    </source>
</reference>
<dbReference type="InterPro" id="IPR011042">
    <property type="entry name" value="6-blade_b-propeller_TolB-like"/>
</dbReference>
<evidence type="ECO:0000256" key="4">
    <source>
        <dbReference type="SAM" id="SignalP"/>
    </source>
</evidence>
<evidence type="ECO:0000256" key="1">
    <source>
        <dbReference type="ARBA" id="ARBA00022737"/>
    </source>
</evidence>
<dbReference type="SUPFAM" id="SSF101898">
    <property type="entry name" value="NHL repeat"/>
    <property type="match status" value="1"/>
</dbReference>
<protein>
    <recommendedName>
        <fullName evidence="7">NHL repeat containing protein</fullName>
    </recommendedName>
</protein>
<keyword evidence="6" id="KW-1185">Reference proteome</keyword>
<dbReference type="CDD" id="cd05819">
    <property type="entry name" value="NHL"/>
    <property type="match status" value="1"/>
</dbReference>
<evidence type="ECO:0000256" key="3">
    <source>
        <dbReference type="SAM" id="Phobius"/>
    </source>
</evidence>
<feature type="chain" id="PRO_5036981042" description="NHL repeat containing protein" evidence="4">
    <location>
        <begin position="29"/>
        <end position="496"/>
    </location>
</feature>
<feature type="repeat" description="NHL" evidence="2">
    <location>
        <begin position="63"/>
        <end position="95"/>
    </location>
</feature>
<name>A0A934MT72_9BACL</name>
<dbReference type="PROSITE" id="PS51125">
    <property type="entry name" value="NHL"/>
    <property type="match status" value="2"/>
</dbReference>
<dbReference type="GO" id="GO:0008270">
    <property type="term" value="F:zinc ion binding"/>
    <property type="evidence" value="ECO:0007669"/>
    <property type="project" value="UniProtKB-KW"/>
</dbReference>
<dbReference type="Gene3D" id="2.120.10.30">
    <property type="entry name" value="TolB, C-terminal domain"/>
    <property type="match status" value="2"/>
</dbReference>
<feature type="transmembrane region" description="Helical" evidence="3">
    <location>
        <begin position="452"/>
        <end position="473"/>
    </location>
</feature>
<dbReference type="PANTHER" id="PTHR24104">
    <property type="entry name" value="E3 UBIQUITIN-PROTEIN LIGASE NHLRC1-RELATED"/>
    <property type="match status" value="1"/>
</dbReference>
<evidence type="ECO:0000313" key="5">
    <source>
        <dbReference type="EMBL" id="MBJ6363954.1"/>
    </source>
</evidence>
<dbReference type="AlphaFoldDB" id="A0A934MT72"/>
<evidence type="ECO:0008006" key="7">
    <source>
        <dbReference type="Google" id="ProtNLM"/>
    </source>
</evidence>
<evidence type="ECO:0000256" key="2">
    <source>
        <dbReference type="PROSITE-ProRule" id="PRU00504"/>
    </source>
</evidence>
<comment type="caution">
    <text evidence="5">The sequence shown here is derived from an EMBL/GenBank/DDBJ whole genome shotgun (WGS) entry which is preliminary data.</text>
</comment>
<dbReference type="PANTHER" id="PTHR24104:SF25">
    <property type="entry name" value="PROTEIN LIN-41"/>
    <property type="match status" value="1"/>
</dbReference>
<organism evidence="5 6">
    <name type="scientific">Paenibacillus roseus</name>
    <dbReference type="NCBI Taxonomy" id="2798579"/>
    <lineage>
        <taxon>Bacteria</taxon>
        <taxon>Bacillati</taxon>
        <taxon>Bacillota</taxon>
        <taxon>Bacilli</taxon>
        <taxon>Bacillales</taxon>
        <taxon>Paenibacillaceae</taxon>
        <taxon>Paenibacillus</taxon>
    </lineage>
</organism>
<keyword evidence="3" id="KW-0472">Membrane</keyword>
<keyword evidence="3" id="KW-0812">Transmembrane</keyword>
<dbReference type="SUPFAM" id="SSF48452">
    <property type="entry name" value="TPR-like"/>
    <property type="match status" value="1"/>
</dbReference>
<dbReference type="Pfam" id="PF01436">
    <property type="entry name" value="NHL"/>
    <property type="match status" value="1"/>
</dbReference>
<feature type="signal peptide" evidence="4">
    <location>
        <begin position="1"/>
        <end position="28"/>
    </location>
</feature>
<dbReference type="Gene3D" id="1.25.40.10">
    <property type="entry name" value="Tetratricopeptide repeat domain"/>
    <property type="match status" value="1"/>
</dbReference>
<dbReference type="EMBL" id="JAELUP010000107">
    <property type="protein sequence ID" value="MBJ6363954.1"/>
    <property type="molecule type" value="Genomic_DNA"/>
</dbReference>